<dbReference type="Pfam" id="PF01408">
    <property type="entry name" value="GFO_IDH_MocA"/>
    <property type="match status" value="1"/>
</dbReference>
<dbReference type="EMBL" id="JBHMAG010000029">
    <property type="protein sequence ID" value="MFB9756880.1"/>
    <property type="molecule type" value="Genomic_DNA"/>
</dbReference>
<dbReference type="SUPFAM" id="SSF55347">
    <property type="entry name" value="Glyceraldehyde-3-phosphate dehydrogenase-like, C-terminal domain"/>
    <property type="match status" value="1"/>
</dbReference>
<dbReference type="SUPFAM" id="SSF51735">
    <property type="entry name" value="NAD(P)-binding Rossmann-fold domains"/>
    <property type="match status" value="1"/>
</dbReference>
<reference evidence="3 4" key="1">
    <citation type="submission" date="2024-09" db="EMBL/GenBank/DDBJ databases">
        <authorList>
            <person name="Sun Q."/>
            <person name="Mori K."/>
        </authorList>
    </citation>
    <scope>NUCLEOTIDE SEQUENCE [LARGE SCALE GENOMIC DNA]</scope>
    <source>
        <strain evidence="3 4">JCM 12520</strain>
    </source>
</reference>
<dbReference type="Proteomes" id="UP001589619">
    <property type="component" value="Unassembled WGS sequence"/>
</dbReference>
<accession>A0ABV5W8I8</accession>
<evidence type="ECO:0000259" key="1">
    <source>
        <dbReference type="Pfam" id="PF01408"/>
    </source>
</evidence>
<dbReference type="Gene3D" id="3.30.360.10">
    <property type="entry name" value="Dihydrodipicolinate Reductase, domain 2"/>
    <property type="match status" value="1"/>
</dbReference>
<proteinExistence type="predicted"/>
<dbReference type="Pfam" id="PF22725">
    <property type="entry name" value="GFO_IDH_MocA_C3"/>
    <property type="match status" value="1"/>
</dbReference>
<dbReference type="InterPro" id="IPR051450">
    <property type="entry name" value="Gfo/Idh/MocA_Oxidoreductases"/>
</dbReference>
<dbReference type="PANTHER" id="PTHR43377">
    <property type="entry name" value="BILIVERDIN REDUCTASE A"/>
    <property type="match status" value="1"/>
</dbReference>
<feature type="domain" description="Gfo/Idh/MocA-like oxidoreductase N-terminal" evidence="1">
    <location>
        <begin position="4"/>
        <end position="121"/>
    </location>
</feature>
<gene>
    <name evidence="3" type="ORF">ACFFNY_35385</name>
</gene>
<evidence type="ECO:0000259" key="2">
    <source>
        <dbReference type="Pfam" id="PF22725"/>
    </source>
</evidence>
<name>A0ABV5W8I8_9BACL</name>
<comment type="caution">
    <text evidence="3">The sequence shown here is derived from an EMBL/GenBank/DDBJ whole genome shotgun (WGS) entry which is preliminary data.</text>
</comment>
<sequence length="324" mass="35734">MSYKVALIGAGGITVSHLEALSLMDELQGVAIADISQERAEAAGAQYGLTAYTDYRLMIEREKPDIAVVTLPHFLHKEATLFAAERGCHVMLEKPMALNAAECDEIIEAVGRAGVRLMVGHTQHYIEQNRTAKAIIEEGRLGRLVMINDVRHVPYYRDTRPAWFFEKAKAGGGIFMNLGSHSIDKIQWLTGSRVAQVKAEVSHYGTKGDIEGSGIAWLRTESGITATISQSGYTVVPRNETELIFTGGMLKLLTGQSLWISEDGQYVEVPVKSEEPSFVLQFRDLLRYIEEGVEPSSSMTYSRSVVAAVEAMYRSSETGAEQRL</sequence>
<organism evidence="3 4">
    <name type="scientific">Paenibacillus hodogayensis</name>
    <dbReference type="NCBI Taxonomy" id="279208"/>
    <lineage>
        <taxon>Bacteria</taxon>
        <taxon>Bacillati</taxon>
        <taxon>Bacillota</taxon>
        <taxon>Bacilli</taxon>
        <taxon>Bacillales</taxon>
        <taxon>Paenibacillaceae</taxon>
        <taxon>Paenibacillus</taxon>
    </lineage>
</organism>
<evidence type="ECO:0000313" key="3">
    <source>
        <dbReference type="EMBL" id="MFB9756880.1"/>
    </source>
</evidence>
<dbReference type="InterPro" id="IPR000683">
    <property type="entry name" value="Gfo/Idh/MocA-like_OxRdtase_N"/>
</dbReference>
<dbReference type="PANTHER" id="PTHR43377:SF1">
    <property type="entry name" value="BILIVERDIN REDUCTASE A"/>
    <property type="match status" value="1"/>
</dbReference>
<dbReference type="RefSeq" id="WP_344904547.1">
    <property type="nucleotide sequence ID" value="NZ_BAAAYO010000002.1"/>
</dbReference>
<dbReference type="InterPro" id="IPR055170">
    <property type="entry name" value="GFO_IDH_MocA-like_dom"/>
</dbReference>
<dbReference type="InterPro" id="IPR036291">
    <property type="entry name" value="NAD(P)-bd_dom_sf"/>
</dbReference>
<evidence type="ECO:0000313" key="4">
    <source>
        <dbReference type="Proteomes" id="UP001589619"/>
    </source>
</evidence>
<keyword evidence="4" id="KW-1185">Reference proteome</keyword>
<feature type="domain" description="GFO/IDH/MocA-like oxidoreductase" evidence="2">
    <location>
        <begin position="130"/>
        <end position="250"/>
    </location>
</feature>
<dbReference type="Gene3D" id="3.40.50.720">
    <property type="entry name" value="NAD(P)-binding Rossmann-like Domain"/>
    <property type="match status" value="1"/>
</dbReference>
<protein>
    <submittedName>
        <fullName evidence="3">Gfo/Idh/MocA family protein</fullName>
    </submittedName>
</protein>